<dbReference type="AlphaFoldDB" id="A0A010SGU0"/>
<sequence length="276" mass="30267">MRFLAYFRYRRSGAGSPKPAPQASNHAQEPMANPPATYDPTTYNAPMDLTPIEQENQRLLQLTQAMAEERMREEALANQIVEAAYRGRYGDQWHLHLQSQHPTLEIRRKPVPSSQSTSRDTSPGATSHYSGTIVNEHAEGSQLNTPSPNSSRSSSQSPHRSEAGSGETDRSATSVDGSNDSQVVSARNNMHPYAAVWPVSYDPPPYTAHRPLSIISEEGTGQTAVQTAARRALRLAAQTPAMPVAVNNKKKLKYKPAPLSHLTRGTMRKRVAGTSE</sequence>
<feature type="region of interest" description="Disordered" evidence="1">
    <location>
        <begin position="244"/>
        <end position="276"/>
    </location>
</feature>
<reference evidence="2 3" key="1">
    <citation type="submission" date="2014-02" db="EMBL/GenBank/DDBJ databases">
        <title>The genome sequence of Colletotrichum fioriniae PJ7.</title>
        <authorList>
            <person name="Baroncelli R."/>
            <person name="Thon M.R."/>
        </authorList>
    </citation>
    <scope>NUCLEOTIDE SEQUENCE [LARGE SCALE GENOMIC DNA]</scope>
    <source>
        <strain evidence="2 3">PJ7</strain>
    </source>
</reference>
<dbReference type="OrthoDB" id="4847623at2759"/>
<dbReference type="KEGG" id="cfj:CFIO01_04868"/>
<feature type="compositionally biased region" description="Low complexity" evidence="1">
    <location>
        <begin position="146"/>
        <end position="158"/>
    </location>
</feature>
<evidence type="ECO:0000313" key="2">
    <source>
        <dbReference type="EMBL" id="EXF84008.1"/>
    </source>
</evidence>
<comment type="caution">
    <text evidence="2">The sequence shown here is derived from an EMBL/GenBank/DDBJ whole genome shotgun (WGS) entry which is preliminary data.</text>
</comment>
<feature type="compositionally biased region" description="Basic and acidic residues" evidence="1">
    <location>
        <begin position="159"/>
        <end position="170"/>
    </location>
</feature>
<evidence type="ECO:0000313" key="3">
    <source>
        <dbReference type="Proteomes" id="UP000020467"/>
    </source>
</evidence>
<dbReference type="Proteomes" id="UP000020467">
    <property type="component" value="Unassembled WGS sequence"/>
</dbReference>
<gene>
    <name evidence="2" type="ORF">CFIO01_04868</name>
</gene>
<evidence type="ECO:0000256" key="1">
    <source>
        <dbReference type="SAM" id="MobiDB-lite"/>
    </source>
</evidence>
<feature type="region of interest" description="Disordered" evidence="1">
    <location>
        <begin position="12"/>
        <end position="47"/>
    </location>
</feature>
<feature type="compositionally biased region" description="Polar residues" evidence="1">
    <location>
        <begin position="112"/>
        <end position="133"/>
    </location>
</feature>
<dbReference type="HOGENOM" id="CLU_1008340_0_0_1"/>
<protein>
    <submittedName>
        <fullName evidence="2">Uncharacterized protein</fullName>
    </submittedName>
</protein>
<feature type="compositionally biased region" description="Basic residues" evidence="1">
    <location>
        <begin position="266"/>
        <end position="276"/>
    </location>
</feature>
<name>A0A010SGU0_9PEZI</name>
<dbReference type="EMBL" id="JARH01000213">
    <property type="protein sequence ID" value="EXF84008.1"/>
    <property type="molecule type" value="Genomic_DNA"/>
</dbReference>
<feature type="region of interest" description="Disordered" evidence="1">
    <location>
        <begin position="100"/>
        <end position="183"/>
    </location>
</feature>
<proteinExistence type="predicted"/>
<accession>A0A010SGU0</accession>
<keyword evidence="3" id="KW-1185">Reference proteome</keyword>
<organism evidence="2 3">
    <name type="scientific">Colletotrichum fioriniae PJ7</name>
    <dbReference type="NCBI Taxonomy" id="1445577"/>
    <lineage>
        <taxon>Eukaryota</taxon>
        <taxon>Fungi</taxon>
        <taxon>Dikarya</taxon>
        <taxon>Ascomycota</taxon>
        <taxon>Pezizomycotina</taxon>
        <taxon>Sordariomycetes</taxon>
        <taxon>Hypocreomycetidae</taxon>
        <taxon>Glomerellales</taxon>
        <taxon>Glomerellaceae</taxon>
        <taxon>Colletotrichum</taxon>
        <taxon>Colletotrichum acutatum species complex</taxon>
    </lineage>
</organism>
<feature type="compositionally biased region" description="Polar residues" evidence="1">
    <location>
        <begin position="171"/>
        <end position="183"/>
    </location>
</feature>